<sequence>MTLKKLLDSLSFDEIAPYLIRHYTCDYAPGVFFVDLLPKIFCHRLDNTLGKEIRIDVAYYE</sequence>
<evidence type="ECO:0000313" key="1">
    <source>
        <dbReference type="EMBL" id="RGU90551.1"/>
    </source>
</evidence>
<protein>
    <submittedName>
        <fullName evidence="2">Uncharacterized protein</fullName>
    </submittedName>
</protein>
<proteinExistence type="predicted"/>
<dbReference type="Proteomes" id="UP000285236">
    <property type="component" value="Unassembled WGS sequence"/>
</dbReference>
<organism evidence="2 4">
    <name type="scientific">Segatella copri</name>
    <dbReference type="NCBI Taxonomy" id="165179"/>
    <lineage>
        <taxon>Bacteria</taxon>
        <taxon>Pseudomonadati</taxon>
        <taxon>Bacteroidota</taxon>
        <taxon>Bacteroidia</taxon>
        <taxon>Bacteroidales</taxon>
        <taxon>Prevotellaceae</taxon>
        <taxon>Segatella</taxon>
    </lineage>
</organism>
<evidence type="ECO:0000313" key="3">
    <source>
        <dbReference type="Proteomes" id="UP000285236"/>
    </source>
</evidence>
<reference evidence="3 4" key="1">
    <citation type="submission" date="2018-08" db="EMBL/GenBank/DDBJ databases">
        <title>A genome reference for cultivated species of the human gut microbiota.</title>
        <authorList>
            <person name="Zou Y."/>
            <person name="Xue W."/>
            <person name="Luo G."/>
        </authorList>
    </citation>
    <scope>NUCLEOTIDE SEQUENCE [LARGE SCALE GENOMIC DNA]</scope>
    <source>
        <strain evidence="2 4">AF10-17</strain>
        <strain evidence="1 3">AF15-25</strain>
    </source>
</reference>
<dbReference type="EMBL" id="QSAV01000014">
    <property type="protein sequence ID" value="RGW80851.1"/>
    <property type="molecule type" value="Genomic_DNA"/>
</dbReference>
<accession>A0AA92UBI1</accession>
<gene>
    <name evidence="2" type="ORF">DWV53_05690</name>
    <name evidence="1" type="ORF">DWW35_14210</name>
</gene>
<dbReference type="Proteomes" id="UP000285776">
    <property type="component" value="Unassembled WGS sequence"/>
</dbReference>
<dbReference type="EMBL" id="QRYP01000058">
    <property type="protein sequence ID" value="RGU90551.1"/>
    <property type="molecule type" value="Genomic_DNA"/>
</dbReference>
<dbReference type="AlphaFoldDB" id="A0AA92UBI1"/>
<name>A0AA92UBI1_9BACT</name>
<evidence type="ECO:0000313" key="4">
    <source>
        <dbReference type="Proteomes" id="UP000285776"/>
    </source>
</evidence>
<evidence type="ECO:0000313" key="2">
    <source>
        <dbReference type="EMBL" id="RGW80851.1"/>
    </source>
</evidence>
<comment type="caution">
    <text evidence="2">The sequence shown here is derived from an EMBL/GenBank/DDBJ whole genome shotgun (WGS) entry which is preliminary data.</text>
</comment>